<evidence type="ECO:0000313" key="1">
    <source>
        <dbReference type="Proteomes" id="UP000887576"/>
    </source>
</evidence>
<protein>
    <submittedName>
        <fullName evidence="2">ZP domain-containing protein</fullName>
    </submittedName>
</protein>
<proteinExistence type="predicted"/>
<dbReference type="WBParaSite" id="JU765_v2.g16207.t1">
    <property type="protein sequence ID" value="JU765_v2.g16207.t1"/>
    <property type="gene ID" value="JU765_v2.g16207"/>
</dbReference>
<sequence length="193" mass="22067">MPMPLCTYTIRKDEIDGEILKYARVGDQVVHRWECDSEIALPTEQVQNDMPMPLCTYTIRKDEIDGEILKYARVGDQVVHRWECDSDMYGLLVHSCYVDDGQGEKRMIIDDRGCHTDRLVLGDPTYHQNLNLAYRESYVFKFADRIGVRFNCEIRLCVKESGGCNGVTPPNCEKLAGVAGDWIAERNNSIFHG</sequence>
<organism evidence="1 2">
    <name type="scientific">Panagrolaimus sp. JU765</name>
    <dbReference type="NCBI Taxonomy" id="591449"/>
    <lineage>
        <taxon>Eukaryota</taxon>
        <taxon>Metazoa</taxon>
        <taxon>Ecdysozoa</taxon>
        <taxon>Nematoda</taxon>
        <taxon>Chromadorea</taxon>
        <taxon>Rhabditida</taxon>
        <taxon>Tylenchina</taxon>
        <taxon>Panagrolaimomorpha</taxon>
        <taxon>Panagrolaimoidea</taxon>
        <taxon>Panagrolaimidae</taxon>
        <taxon>Panagrolaimus</taxon>
    </lineage>
</organism>
<evidence type="ECO:0000313" key="2">
    <source>
        <dbReference type="WBParaSite" id="JU765_v2.g16207.t1"/>
    </source>
</evidence>
<name>A0AC34QGV1_9BILA</name>
<accession>A0AC34QGV1</accession>
<dbReference type="Proteomes" id="UP000887576">
    <property type="component" value="Unplaced"/>
</dbReference>
<reference evidence="2" key="1">
    <citation type="submission" date="2022-11" db="UniProtKB">
        <authorList>
            <consortium name="WormBaseParasite"/>
        </authorList>
    </citation>
    <scope>IDENTIFICATION</scope>
</reference>